<comment type="similarity">
    <text evidence="1">Belongs to the sigma-70 factor family. ECF subfamily.</text>
</comment>
<dbReference type="GO" id="GO:0003677">
    <property type="term" value="F:DNA binding"/>
    <property type="evidence" value="ECO:0007669"/>
    <property type="project" value="UniProtKB-KW"/>
</dbReference>
<dbReference type="Pfam" id="PF04542">
    <property type="entry name" value="Sigma70_r2"/>
    <property type="match status" value="1"/>
</dbReference>
<dbReference type="SUPFAM" id="SSF88659">
    <property type="entry name" value="Sigma3 and sigma4 domains of RNA polymerase sigma factors"/>
    <property type="match status" value="1"/>
</dbReference>
<protein>
    <submittedName>
        <fullName evidence="8">RNA polymerase ECF-type sigma factor</fullName>
    </submittedName>
</protein>
<keyword evidence="2" id="KW-0805">Transcription regulation</keyword>
<dbReference type="PANTHER" id="PTHR43133">
    <property type="entry name" value="RNA POLYMERASE ECF-TYPE SIGMA FACTO"/>
    <property type="match status" value="1"/>
</dbReference>
<evidence type="ECO:0000313" key="8">
    <source>
        <dbReference type="EMBL" id="VAW16060.1"/>
    </source>
</evidence>
<reference evidence="8" key="1">
    <citation type="submission" date="2018-06" db="EMBL/GenBank/DDBJ databases">
        <authorList>
            <person name="Zhirakovskaya E."/>
        </authorList>
    </citation>
    <scope>NUCLEOTIDE SEQUENCE</scope>
</reference>
<keyword evidence="5" id="KW-0804">Transcription</keyword>
<dbReference type="InterPro" id="IPR014284">
    <property type="entry name" value="RNA_pol_sigma-70_dom"/>
</dbReference>
<dbReference type="CDD" id="cd06171">
    <property type="entry name" value="Sigma70_r4"/>
    <property type="match status" value="1"/>
</dbReference>
<sequence>MTSKKPSNQKTQTLTKKPIRMESKIEDSELVRDYISGDEHALEVLINRHNQRVTSFIYSKVLDRDITEDIFQDTFIKVIKTLKKGRYSEEGKFLPWVMRIAHNLIIDHFRKNKRMPKFEGSDDFNIFSVISDDKLNAENQIIKNQIESDLRELIEELPDDQKEVLLMRIYKDMSFKEISENTGVSINTALGRMRYALINLRKMIDKHNIVLAN</sequence>
<feature type="domain" description="RNA polymerase sigma factor 70 region 4 type 2" evidence="7">
    <location>
        <begin position="149"/>
        <end position="188"/>
    </location>
</feature>
<evidence type="ECO:0000259" key="7">
    <source>
        <dbReference type="Pfam" id="PF08281"/>
    </source>
</evidence>
<gene>
    <name evidence="8" type="ORF">MNBD_BACTEROID03-1268</name>
</gene>
<dbReference type="Gene3D" id="1.10.10.10">
    <property type="entry name" value="Winged helix-like DNA-binding domain superfamily/Winged helix DNA-binding domain"/>
    <property type="match status" value="1"/>
</dbReference>
<evidence type="ECO:0000256" key="2">
    <source>
        <dbReference type="ARBA" id="ARBA00023015"/>
    </source>
</evidence>
<dbReference type="InterPro" id="IPR013249">
    <property type="entry name" value="RNA_pol_sigma70_r4_t2"/>
</dbReference>
<evidence type="ECO:0000256" key="5">
    <source>
        <dbReference type="ARBA" id="ARBA00023163"/>
    </source>
</evidence>
<organism evidence="8">
    <name type="scientific">hydrothermal vent metagenome</name>
    <dbReference type="NCBI Taxonomy" id="652676"/>
    <lineage>
        <taxon>unclassified sequences</taxon>
        <taxon>metagenomes</taxon>
        <taxon>ecological metagenomes</taxon>
    </lineage>
</organism>
<dbReference type="PANTHER" id="PTHR43133:SF8">
    <property type="entry name" value="RNA POLYMERASE SIGMA FACTOR HI_1459-RELATED"/>
    <property type="match status" value="1"/>
</dbReference>
<dbReference type="Pfam" id="PF08281">
    <property type="entry name" value="Sigma70_r4_2"/>
    <property type="match status" value="1"/>
</dbReference>
<dbReference type="InterPro" id="IPR013325">
    <property type="entry name" value="RNA_pol_sigma_r2"/>
</dbReference>
<dbReference type="InterPro" id="IPR036388">
    <property type="entry name" value="WH-like_DNA-bd_sf"/>
</dbReference>
<dbReference type="Gene3D" id="1.10.1740.10">
    <property type="match status" value="1"/>
</dbReference>
<keyword evidence="3" id="KW-0731">Sigma factor</keyword>
<evidence type="ECO:0000256" key="3">
    <source>
        <dbReference type="ARBA" id="ARBA00023082"/>
    </source>
</evidence>
<evidence type="ECO:0000256" key="1">
    <source>
        <dbReference type="ARBA" id="ARBA00010641"/>
    </source>
</evidence>
<keyword evidence="4" id="KW-0238">DNA-binding</keyword>
<dbReference type="InterPro" id="IPR013324">
    <property type="entry name" value="RNA_pol_sigma_r3/r4-like"/>
</dbReference>
<dbReference type="EMBL" id="UOEL01000129">
    <property type="protein sequence ID" value="VAW16060.1"/>
    <property type="molecule type" value="Genomic_DNA"/>
</dbReference>
<dbReference type="InterPro" id="IPR007627">
    <property type="entry name" value="RNA_pol_sigma70_r2"/>
</dbReference>
<evidence type="ECO:0000259" key="6">
    <source>
        <dbReference type="Pfam" id="PF04542"/>
    </source>
</evidence>
<dbReference type="GO" id="GO:0016987">
    <property type="term" value="F:sigma factor activity"/>
    <property type="evidence" value="ECO:0007669"/>
    <property type="project" value="UniProtKB-KW"/>
</dbReference>
<accession>A0A3B0TGV0</accession>
<feature type="domain" description="RNA polymerase sigma-70 region 2" evidence="6">
    <location>
        <begin position="45"/>
        <end position="114"/>
    </location>
</feature>
<dbReference type="SUPFAM" id="SSF88946">
    <property type="entry name" value="Sigma2 domain of RNA polymerase sigma factors"/>
    <property type="match status" value="1"/>
</dbReference>
<dbReference type="AlphaFoldDB" id="A0A3B0TGV0"/>
<dbReference type="InterPro" id="IPR039425">
    <property type="entry name" value="RNA_pol_sigma-70-like"/>
</dbReference>
<proteinExistence type="inferred from homology"/>
<dbReference type="GO" id="GO:0006352">
    <property type="term" value="P:DNA-templated transcription initiation"/>
    <property type="evidence" value="ECO:0007669"/>
    <property type="project" value="InterPro"/>
</dbReference>
<evidence type="ECO:0000256" key="4">
    <source>
        <dbReference type="ARBA" id="ARBA00023125"/>
    </source>
</evidence>
<name>A0A3B0TGV0_9ZZZZ</name>
<dbReference type="NCBIfam" id="TIGR02937">
    <property type="entry name" value="sigma70-ECF"/>
    <property type="match status" value="1"/>
</dbReference>